<reference evidence="1" key="1">
    <citation type="submission" date="2014-11" db="EMBL/GenBank/DDBJ databases">
        <authorList>
            <person name="Amaro Gonzalez C."/>
        </authorList>
    </citation>
    <scope>NUCLEOTIDE SEQUENCE</scope>
</reference>
<dbReference type="AlphaFoldDB" id="A0A0E9VY59"/>
<protein>
    <submittedName>
        <fullName evidence="1">Uncharacterized protein</fullName>
    </submittedName>
</protein>
<accession>A0A0E9VY59</accession>
<proteinExistence type="predicted"/>
<sequence length="35" mass="4004">MVAALNDRIEHFSGSQLWKNVTFIQNYSISECTCP</sequence>
<evidence type="ECO:0000313" key="1">
    <source>
        <dbReference type="EMBL" id="JAH82991.1"/>
    </source>
</evidence>
<reference evidence="1" key="2">
    <citation type="journal article" date="2015" name="Fish Shellfish Immunol.">
        <title>Early steps in the European eel (Anguilla anguilla)-Vibrio vulnificus interaction in the gills: Role of the RtxA13 toxin.</title>
        <authorList>
            <person name="Callol A."/>
            <person name="Pajuelo D."/>
            <person name="Ebbesson L."/>
            <person name="Teles M."/>
            <person name="MacKenzie S."/>
            <person name="Amaro C."/>
        </authorList>
    </citation>
    <scope>NUCLEOTIDE SEQUENCE</scope>
</reference>
<dbReference type="EMBL" id="GBXM01025586">
    <property type="protein sequence ID" value="JAH82991.1"/>
    <property type="molecule type" value="Transcribed_RNA"/>
</dbReference>
<organism evidence="1">
    <name type="scientific">Anguilla anguilla</name>
    <name type="common">European freshwater eel</name>
    <name type="synonym">Muraena anguilla</name>
    <dbReference type="NCBI Taxonomy" id="7936"/>
    <lineage>
        <taxon>Eukaryota</taxon>
        <taxon>Metazoa</taxon>
        <taxon>Chordata</taxon>
        <taxon>Craniata</taxon>
        <taxon>Vertebrata</taxon>
        <taxon>Euteleostomi</taxon>
        <taxon>Actinopterygii</taxon>
        <taxon>Neopterygii</taxon>
        <taxon>Teleostei</taxon>
        <taxon>Anguilliformes</taxon>
        <taxon>Anguillidae</taxon>
        <taxon>Anguilla</taxon>
    </lineage>
</organism>
<name>A0A0E9VY59_ANGAN</name>